<keyword evidence="1" id="KW-1185">Reference proteome</keyword>
<sequence length="98" mass="10946">MPHTAFSSRFLRIDSRFAMLFRHSVFDDATVVLRLSLHPTFTLPRPLNDPYAERPGLTIAPQDDVSDVVFRQPAHQMSVTGLLKAARELTPLGSGRDA</sequence>
<accession>A0A7E4W8N9</accession>
<reference evidence="1" key="1">
    <citation type="journal article" date="2013" name="Genetics">
        <title>The draft genome and transcriptome of Panagrellus redivivus are shaped by the harsh demands of a free-living lifestyle.</title>
        <authorList>
            <person name="Srinivasan J."/>
            <person name="Dillman A.R."/>
            <person name="Macchietto M.G."/>
            <person name="Heikkinen L."/>
            <person name="Lakso M."/>
            <person name="Fracchia K.M."/>
            <person name="Antoshechkin I."/>
            <person name="Mortazavi A."/>
            <person name="Wong G."/>
            <person name="Sternberg P.W."/>
        </authorList>
    </citation>
    <scope>NUCLEOTIDE SEQUENCE [LARGE SCALE GENOMIC DNA]</scope>
    <source>
        <strain evidence="1">MT8872</strain>
    </source>
</reference>
<protein>
    <submittedName>
        <fullName evidence="2">Transcriptional regulator</fullName>
    </submittedName>
</protein>
<dbReference type="WBParaSite" id="Pan_g7444.t1">
    <property type="protein sequence ID" value="Pan_g7444.t1"/>
    <property type="gene ID" value="Pan_g7444"/>
</dbReference>
<dbReference type="Proteomes" id="UP000492821">
    <property type="component" value="Unassembled WGS sequence"/>
</dbReference>
<name>A0A7E4W8N9_PANRE</name>
<dbReference type="AlphaFoldDB" id="A0A7E4W8N9"/>
<proteinExistence type="predicted"/>
<evidence type="ECO:0000313" key="2">
    <source>
        <dbReference type="WBParaSite" id="Pan_g7444.t1"/>
    </source>
</evidence>
<evidence type="ECO:0000313" key="1">
    <source>
        <dbReference type="Proteomes" id="UP000492821"/>
    </source>
</evidence>
<reference evidence="2" key="2">
    <citation type="submission" date="2020-10" db="UniProtKB">
        <authorList>
            <consortium name="WormBaseParasite"/>
        </authorList>
    </citation>
    <scope>IDENTIFICATION</scope>
</reference>
<organism evidence="1 2">
    <name type="scientific">Panagrellus redivivus</name>
    <name type="common">Microworm</name>
    <dbReference type="NCBI Taxonomy" id="6233"/>
    <lineage>
        <taxon>Eukaryota</taxon>
        <taxon>Metazoa</taxon>
        <taxon>Ecdysozoa</taxon>
        <taxon>Nematoda</taxon>
        <taxon>Chromadorea</taxon>
        <taxon>Rhabditida</taxon>
        <taxon>Tylenchina</taxon>
        <taxon>Panagrolaimomorpha</taxon>
        <taxon>Panagrolaimoidea</taxon>
        <taxon>Panagrolaimidae</taxon>
        <taxon>Panagrellus</taxon>
    </lineage>
</organism>